<organism evidence="2 3">
    <name type="scientific">Agromyces intestinalis</name>
    <dbReference type="NCBI Taxonomy" id="2592652"/>
    <lineage>
        <taxon>Bacteria</taxon>
        <taxon>Bacillati</taxon>
        <taxon>Actinomycetota</taxon>
        <taxon>Actinomycetes</taxon>
        <taxon>Micrococcales</taxon>
        <taxon>Microbacteriaceae</taxon>
        <taxon>Agromyces</taxon>
    </lineage>
</organism>
<evidence type="ECO:0000313" key="3">
    <source>
        <dbReference type="Proteomes" id="UP000324678"/>
    </source>
</evidence>
<feature type="transmembrane region" description="Helical" evidence="1">
    <location>
        <begin position="85"/>
        <end position="103"/>
    </location>
</feature>
<keyword evidence="3" id="KW-1185">Reference proteome</keyword>
<evidence type="ECO:0000256" key="1">
    <source>
        <dbReference type="SAM" id="Phobius"/>
    </source>
</evidence>
<dbReference type="KEGG" id="ail:FLP10_11205"/>
<dbReference type="RefSeq" id="WP_149160938.1">
    <property type="nucleotide sequence ID" value="NZ_CP043505.1"/>
</dbReference>
<proteinExistence type="predicted"/>
<keyword evidence="1" id="KW-0472">Membrane</keyword>
<evidence type="ECO:0000313" key="2">
    <source>
        <dbReference type="EMBL" id="QEO14919.1"/>
    </source>
</evidence>
<sequence length="174" mass="18312">MTIFLASVLWGLALGLLLSAVVVGAGLVAQDFALHDYPPAIRERYGRPRSARGRRVARVAVILIGTVLIGCLVGCLLTTRWISGAPLDFVVASLSAGIALLTYNVWDFVVLDVLVFMLWTPALVVLPGTEGMPEYRDWVFHAIGFARGLVVVIVGAVLAGAAAVGVEAVAAMVA</sequence>
<reference evidence="2 3" key="1">
    <citation type="submission" date="2019-09" db="EMBL/GenBank/DDBJ databases">
        <title>Genome sequencing of strain KACC 19306.</title>
        <authorList>
            <person name="Heo J."/>
            <person name="Kim S.-J."/>
            <person name="Kim J.-S."/>
            <person name="Hong S.-B."/>
            <person name="Kwon S.-W."/>
        </authorList>
    </citation>
    <scope>NUCLEOTIDE SEQUENCE [LARGE SCALE GENOMIC DNA]</scope>
    <source>
        <strain evidence="2 3">KACC 19306</strain>
    </source>
</reference>
<dbReference type="OrthoDB" id="5147731at2"/>
<dbReference type="EMBL" id="CP043505">
    <property type="protein sequence ID" value="QEO14919.1"/>
    <property type="molecule type" value="Genomic_DNA"/>
</dbReference>
<gene>
    <name evidence="2" type="ORF">FLP10_11205</name>
</gene>
<accession>A0A5C1YIH8</accession>
<keyword evidence="1" id="KW-0812">Transmembrane</keyword>
<dbReference type="AlphaFoldDB" id="A0A5C1YIH8"/>
<protein>
    <submittedName>
        <fullName evidence="2">Uncharacterized protein</fullName>
    </submittedName>
</protein>
<dbReference type="Proteomes" id="UP000324678">
    <property type="component" value="Chromosome"/>
</dbReference>
<keyword evidence="1" id="KW-1133">Transmembrane helix</keyword>
<feature type="transmembrane region" description="Helical" evidence="1">
    <location>
        <begin position="56"/>
        <end position="78"/>
    </location>
</feature>
<feature type="transmembrane region" description="Helical" evidence="1">
    <location>
        <begin position="138"/>
        <end position="164"/>
    </location>
</feature>
<name>A0A5C1YIH8_9MICO</name>